<proteinExistence type="inferred from homology"/>
<dbReference type="PRINTS" id="PR00081">
    <property type="entry name" value="GDHRDH"/>
</dbReference>
<dbReference type="NCBIfam" id="NF004824">
    <property type="entry name" value="PRK06180.1"/>
    <property type="match status" value="1"/>
</dbReference>
<evidence type="ECO:0000313" key="4">
    <source>
        <dbReference type="EMBL" id="MBD1385912.1"/>
    </source>
</evidence>
<dbReference type="InterPro" id="IPR036291">
    <property type="entry name" value="NAD(P)-bd_dom_sf"/>
</dbReference>
<accession>A0ABR7X5Q9</accession>
<dbReference type="Pfam" id="PF00106">
    <property type="entry name" value="adh_short"/>
    <property type="match status" value="1"/>
</dbReference>
<evidence type="ECO:0000256" key="2">
    <source>
        <dbReference type="ARBA" id="ARBA00023002"/>
    </source>
</evidence>
<dbReference type="InterPro" id="IPR051911">
    <property type="entry name" value="SDR_oxidoreductase"/>
</dbReference>
<evidence type="ECO:0000256" key="1">
    <source>
        <dbReference type="ARBA" id="ARBA00006484"/>
    </source>
</evidence>
<dbReference type="PRINTS" id="PR00080">
    <property type="entry name" value="SDRFAMILY"/>
</dbReference>
<dbReference type="SUPFAM" id="SSF51735">
    <property type="entry name" value="NAD(P)-binding Rossmann-fold domains"/>
    <property type="match status" value="1"/>
</dbReference>
<dbReference type="InterPro" id="IPR020904">
    <property type="entry name" value="Sc_DH/Rdtase_CS"/>
</dbReference>
<dbReference type="Proteomes" id="UP000618754">
    <property type="component" value="Unassembled WGS sequence"/>
</dbReference>
<dbReference type="EMBL" id="JACWMW010000002">
    <property type="protein sequence ID" value="MBD1385912.1"/>
    <property type="molecule type" value="Genomic_DNA"/>
</dbReference>
<reference evidence="4 5" key="1">
    <citation type="submission" date="2020-09" db="EMBL/GenBank/DDBJ databases">
        <title>Novel species of Mucilaginibacter isolated from a glacier on the Tibetan Plateau.</title>
        <authorList>
            <person name="Liu Q."/>
            <person name="Xin Y.-H."/>
        </authorList>
    </citation>
    <scope>NUCLEOTIDE SEQUENCE [LARGE SCALE GENOMIC DNA]</scope>
    <source>
        <strain evidence="4 5">CGMCC 1.13878</strain>
    </source>
</reference>
<evidence type="ECO:0000256" key="3">
    <source>
        <dbReference type="RuleBase" id="RU000363"/>
    </source>
</evidence>
<keyword evidence="2" id="KW-0560">Oxidoreductase</keyword>
<evidence type="ECO:0000313" key="5">
    <source>
        <dbReference type="Proteomes" id="UP000618754"/>
    </source>
</evidence>
<dbReference type="PANTHER" id="PTHR43976">
    <property type="entry name" value="SHORT CHAIN DEHYDROGENASE"/>
    <property type="match status" value="1"/>
</dbReference>
<gene>
    <name evidence="4" type="ORF">IDJ75_11525</name>
</gene>
<organism evidence="4 5">
    <name type="scientific">Mucilaginibacter rigui</name>
    <dbReference type="NCBI Taxonomy" id="534635"/>
    <lineage>
        <taxon>Bacteria</taxon>
        <taxon>Pseudomonadati</taxon>
        <taxon>Bacteroidota</taxon>
        <taxon>Sphingobacteriia</taxon>
        <taxon>Sphingobacteriales</taxon>
        <taxon>Sphingobacteriaceae</taxon>
        <taxon>Mucilaginibacter</taxon>
    </lineage>
</organism>
<name>A0ABR7X5Q9_9SPHI</name>
<dbReference type="PANTHER" id="PTHR43976:SF16">
    <property type="entry name" value="SHORT-CHAIN DEHYDROGENASE_REDUCTASE FAMILY PROTEIN"/>
    <property type="match status" value="1"/>
</dbReference>
<keyword evidence="5" id="KW-1185">Reference proteome</keyword>
<comment type="similarity">
    <text evidence="1 3">Belongs to the short-chain dehydrogenases/reductases (SDR) family.</text>
</comment>
<sequence length="278" mass="30042">MKKTIFITGAGKGFGFEIAKAALMAGDRVIATVRSNPDLLSEKLNHHPDLIVVSMDVSRESEVREAVELSIGQFGNIDVLINNAGFGMVTAIEEASDAEVRRQYDTNVFGLLNVTRSALPYLRAQRSGHIINISSMFGFDVIPGWGIYGSTKFAVEGISKGLAIELAPLGIKVTVVEPGLFSTDFLSPESSSASANVIADYHDSVGQMRQNAVKLNGHQQGDPKKLALAIIKLYQSEQPPLHLPLGSDAVDFYKNNILKTGKDVEDWIAVSTGTDHDK</sequence>
<dbReference type="PROSITE" id="PS00061">
    <property type="entry name" value="ADH_SHORT"/>
    <property type="match status" value="1"/>
</dbReference>
<protein>
    <submittedName>
        <fullName evidence="4">SDR family NAD(P)-dependent oxidoreductase</fullName>
    </submittedName>
</protein>
<dbReference type="InterPro" id="IPR002347">
    <property type="entry name" value="SDR_fam"/>
</dbReference>
<dbReference type="CDD" id="cd05374">
    <property type="entry name" value="17beta-HSD-like_SDR_c"/>
    <property type="match status" value="1"/>
</dbReference>
<dbReference type="Gene3D" id="3.40.50.720">
    <property type="entry name" value="NAD(P)-binding Rossmann-like Domain"/>
    <property type="match status" value="1"/>
</dbReference>
<comment type="caution">
    <text evidence="4">The sequence shown here is derived from an EMBL/GenBank/DDBJ whole genome shotgun (WGS) entry which is preliminary data.</text>
</comment>